<dbReference type="EMBL" id="MKQS01000012">
    <property type="protein sequence ID" value="OFE43480.1"/>
    <property type="molecule type" value="Genomic_DNA"/>
</dbReference>
<evidence type="ECO:0008006" key="3">
    <source>
        <dbReference type="Google" id="ProtNLM"/>
    </source>
</evidence>
<gene>
    <name evidence="1" type="ORF">BJN41_07395</name>
</gene>
<comment type="caution">
    <text evidence="1">The sequence shown here is derived from an EMBL/GenBank/DDBJ whole genome shotgun (WGS) entry which is preliminary data.</text>
</comment>
<dbReference type="InterPro" id="IPR029058">
    <property type="entry name" value="AB_hydrolase_fold"/>
</dbReference>
<dbReference type="SUPFAM" id="SSF53474">
    <property type="entry name" value="alpha/beta-Hydrolases"/>
    <property type="match status" value="1"/>
</dbReference>
<dbReference type="eggNOG" id="COG1073">
    <property type="taxonomic scope" value="Bacteria"/>
</dbReference>
<name>A0A1E8E1J7_9GAMM</name>
<accession>A0A1E8E1J7</accession>
<dbReference type="STRING" id="202956.BJN41_07395"/>
<sequence>MDKHIIFEDGHIRAIFMKGSSQELIFSFGDLITRAKGTSINAEKSLEKFHFNVIGVMPKEKSWFPEASMRAMLAAIQDLIASFKIRVGYGGSMGGYAAIKYSNLLDLNRIVALVPQYSIDPEDIHDPRYNMFYQADLNANMRIQAQDVSAHREYIVVYDQYYPEDRGHYLKIQPLIPHLHTLHLPFTGHDAIAILANSELLNDFLTHPFDAPFFYQKIRKVKKNSKFYYRKVIENVLPNHRWSLGRILKYNNLQLDSNFFDAKLKQNLIRSLLSNKQVDQHDLNKLGLQIQLPYENRNVLLDHFGHGLVFNIISQKIESYAAHAIALNHKFLIPIYAKGSGLVQIYLNDERYLISMNDRHVMKLCKEQDALAAGMHPLILKKYSDYFVLSYKNLNLSSDEFGGNDFVEDLPDTAKFTLELEQ</sequence>
<proteinExistence type="predicted"/>
<evidence type="ECO:0000313" key="1">
    <source>
        <dbReference type="EMBL" id="OFE43480.1"/>
    </source>
</evidence>
<reference evidence="1 2" key="1">
    <citation type="submission" date="2016-10" db="EMBL/GenBank/DDBJ databases">
        <title>Genome of airborne Acinetobacter sp. 5-2Ac02 in the hospital environment: Species near to Acinetobacter towneri.</title>
        <authorList>
            <person name="Barbosa B."/>
            <person name="Fernandez-Garcia L."/>
            <person name="Gato E."/>
            <person name="Leao R."/>
            <person name="Albano R."/>
            <person name="Fernandez B."/>
            <person name="Fernandez-Cuenca F."/>
            <person name="Marques E."/>
            <person name="Tomas M."/>
        </authorList>
    </citation>
    <scope>NUCLEOTIDE SEQUENCE [LARGE SCALE GENOMIC DNA]</scope>
    <source>
        <strain evidence="1 2">5-2Ac02</strain>
    </source>
</reference>
<evidence type="ECO:0000313" key="2">
    <source>
        <dbReference type="Proteomes" id="UP000186931"/>
    </source>
</evidence>
<dbReference type="Proteomes" id="UP000186931">
    <property type="component" value="Unassembled WGS sequence"/>
</dbReference>
<organism evidence="1 2">
    <name type="scientific">Acinetobacter towneri</name>
    <dbReference type="NCBI Taxonomy" id="202956"/>
    <lineage>
        <taxon>Bacteria</taxon>
        <taxon>Pseudomonadati</taxon>
        <taxon>Pseudomonadota</taxon>
        <taxon>Gammaproteobacteria</taxon>
        <taxon>Moraxellales</taxon>
        <taxon>Moraxellaceae</taxon>
        <taxon>Acinetobacter</taxon>
    </lineage>
</organism>
<dbReference type="AlphaFoldDB" id="A0A1E8E1J7"/>
<dbReference type="RefSeq" id="WP_070154424.1">
    <property type="nucleotide sequence ID" value="NZ_CP183897.1"/>
</dbReference>
<protein>
    <recommendedName>
        <fullName evidence="3">Alpha/beta hydrolase</fullName>
    </recommendedName>
</protein>